<dbReference type="Gene3D" id="1.20.1500.20">
    <property type="match status" value="1"/>
</dbReference>
<dbReference type="STRING" id="105984.A0A427Y1D4"/>
<evidence type="ECO:0000256" key="2">
    <source>
        <dbReference type="ARBA" id="ARBA00010140"/>
    </source>
</evidence>
<accession>A0A427Y1D4</accession>
<keyword evidence="8" id="KW-0694">RNA-binding</keyword>
<evidence type="ECO:0000256" key="8">
    <source>
        <dbReference type="ARBA" id="ARBA00022884"/>
    </source>
</evidence>
<name>A0A427Y1D4_9TREE</name>
<evidence type="ECO:0000256" key="6">
    <source>
        <dbReference type="ARBA" id="ARBA00022806"/>
    </source>
</evidence>
<dbReference type="RefSeq" id="XP_028478404.1">
    <property type="nucleotide sequence ID" value="XM_028621952.1"/>
</dbReference>
<evidence type="ECO:0000256" key="5">
    <source>
        <dbReference type="ARBA" id="ARBA00022801"/>
    </source>
</evidence>
<dbReference type="PROSITE" id="PS51192">
    <property type="entry name" value="HELICASE_ATP_BIND_1"/>
    <property type="match status" value="1"/>
</dbReference>
<feature type="region of interest" description="Disordered" evidence="9">
    <location>
        <begin position="166"/>
        <end position="248"/>
    </location>
</feature>
<evidence type="ECO:0000256" key="4">
    <source>
        <dbReference type="ARBA" id="ARBA00022741"/>
    </source>
</evidence>
<dbReference type="PIRSF" id="PIRSF005198">
    <property type="entry name" value="Antiviral_helicase_SKI2"/>
    <property type="match status" value="1"/>
</dbReference>
<dbReference type="EMBL" id="RSCE01000003">
    <property type="protein sequence ID" value="RSH84956.1"/>
    <property type="molecule type" value="Genomic_DNA"/>
</dbReference>
<dbReference type="InterPro" id="IPR027417">
    <property type="entry name" value="P-loop_NTPase"/>
</dbReference>
<dbReference type="InterPro" id="IPR011545">
    <property type="entry name" value="DEAD/DEAH_box_helicase_dom"/>
</dbReference>
<feature type="domain" description="Helicase ATP-binding" evidence="10">
    <location>
        <begin position="315"/>
        <end position="473"/>
    </location>
</feature>
<dbReference type="Pfam" id="PF17911">
    <property type="entry name" value="Ski2_N"/>
    <property type="match status" value="1"/>
</dbReference>
<feature type="region of interest" description="Disordered" evidence="9">
    <location>
        <begin position="516"/>
        <end position="598"/>
    </location>
</feature>
<dbReference type="InterPro" id="IPR048392">
    <property type="entry name" value="MTR4-like_stalk"/>
</dbReference>
<dbReference type="GO" id="GO:0055087">
    <property type="term" value="C:Ski complex"/>
    <property type="evidence" value="ECO:0007669"/>
    <property type="project" value="TreeGrafter"/>
</dbReference>
<feature type="compositionally biased region" description="Acidic residues" evidence="9">
    <location>
        <begin position="166"/>
        <end position="177"/>
    </location>
</feature>
<keyword evidence="5" id="KW-0378">Hydrolase</keyword>
<dbReference type="GeneID" id="39591063"/>
<dbReference type="PANTHER" id="PTHR12131">
    <property type="entry name" value="ATP-DEPENDENT RNA AND DNA HELICASE"/>
    <property type="match status" value="1"/>
</dbReference>
<comment type="caution">
    <text evidence="11">The sequence shown here is derived from an EMBL/GenBank/DDBJ whole genome shotgun (WGS) entry which is preliminary data.</text>
</comment>
<dbReference type="Gene3D" id="3.40.50.300">
    <property type="entry name" value="P-loop containing nucleotide triphosphate hydrolases"/>
    <property type="match status" value="2"/>
</dbReference>
<dbReference type="FunFam" id="3.40.50.300:FF:000354">
    <property type="entry name" value="ATP-dependent RNA helicase SKI2"/>
    <property type="match status" value="1"/>
</dbReference>
<dbReference type="Gene3D" id="1.10.3380.30">
    <property type="match status" value="1"/>
</dbReference>
<protein>
    <recommendedName>
        <fullName evidence="10">Helicase ATP-binding domain-containing protein</fullName>
    </recommendedName>
</protein>
<dbReference type="Pfam" id="PF21408">
    <property type="entry name" value="MTR4-like_stalk"/>
    <property type="match status" value="1"/>
</dbReference>
<dbReference type="InterPro" id="IPR014001">
    <property type="entry name" value="Helicase_ATP-bd"/>
</dbReference>
<dbReference type="GO" id="GO:0003723">
    <property type="term" value="F:RNA binding"/>
    <property type="evidence" value="ECO:0007669"/>
    <property type="project" value="UniProtKB-KW"/>
</dbReference>
<dbReference type="InterPro" id="IPR040801">
    <property type="entry name" value="Ski2_N"/>
</dbReference>
<dbReference type="Proteomes" id="UP000279236">
    <property type="component" value="Unassembled WGS sequence"/>
</dbReference>
<feature type="compositionally biased region" description="Basic and acidic residues" evidence="9">
    <location>
        <begin position="516"/>
        <end position="527"/>
    </location>
</feature>
<feature type="compositionally biased region" description="Basic and acidic residues" evidence="9">
    <location>
        <begin position="218"/>
        <end position="232"/>
    </location>
</feature>
<feature type="compositionally biased region" description="Gly residues" evidence="9">
    <location>
        <begin position="587"/>
        <end position="598"/>
    </location>
</feature>
<dbReference type="SUPFAM" id="SSF52540">
    <property type="entry name" value="P-loop containing nucleoside triphosphate hydrolases"/>
    <property type="match status" value="2"/>
</dbReference>
<keyword evidence="3" id="KW-0963">Cytoplasm</keyword>
<dbReference type="SMART" id="SM00490">
    <property type="entry name" value="HELICc"/>
    <property type="match status" value="1"/>
</dbReference>
<dbReference type="GO" id="GO:0070478">
    <property type="term" value="P:nuclear-transcribed mRNA catabolic process, 3'-5' exonucleolytic nonsense-mediated decay"/>
    <property type="evidence" value="ECO:0007669"/>
    <property type="project" value="TreeGrafter"/>
</dbReference>
<evidence type="ECO:0000313" key="12">
    <source>
        <dbReference type="Proteomes" id="UP000279236"/>
    </source>
</evidence>
<dbReference type="InterPro" id="IPR012961">
    <property type="entry name" value="Ski2/MTR4_C"/>
</dbReference>
<evidence type="ECO:0000259" key="10">
    <source>
        <dbReference type="PROSITE" id="PS51192"/>
    </source>
</evidence>
<dbReference type="OrthoDB" id="64767at2759"/>
<evidence type="ECO:0000256" key="9">
    <source>
        <dbReference type="SAM" id="MobiDB-lite"/>
    </source>
</evidence>
<dbReference type="SMART" id="SM01142">
    <property type="entry name" value="DSHCT"/>
    <property type="match status" value="1"/>
</dbReference>
<dbReference type="InterPro" id="IPR050699">
    <property type="entry name" value="RNA-DNA_Helicase"/>
</dbReference>
<dbReference type="GO" id="GO:0003724">
    <property type="term" value="F:RNA helicase activity"/>
    <property type="evidence" value="ECO:0007669"/>
    <property type="project" value="InterPro"/>
</dbReference>
<evidence type="ECO:0000256" key="7">
    <source>
        <dbReference type="ARBA" id="ARBA00022840"/>
    </source>
</evidence>
<evidence type="ECO:0000256" key="3">
    <source>
        <dbReference type="ARBA" id="ARBA00022490"/>
    </source>
</evidence>
<gene>
    <name evidence="11" type="ORF">EHS24_006520</name>
</gene>
<keyword evidence="6" id="KW-0347">Helicase</keyword>
<organism evidence="11 12">
    <name type="scientific">Apiotrichum porosum</name>
    <dbReference type="NCBI Taxonomy" id="105984"/>
    <lineage>
        <taxon>Eukaryota</taxon>
        <taxon>Fungi</taxon>
        <taxon>Dikarya</taxon>
        <taxon>Basidiomycota</taxon>
        <taxon>Agaricomycotina</taxon>
        <taxon>Tremellomycetes</taxon>
        <taxon>Trichosporonales</taxon>
        <taxon>Trichosporonaceae</taxon>
        <taxon>Apiotrichum</taxon>
    </lineage>
</organism>
<keyword evidence="7" id="KW-0067">ATP-binding</keyword>
<dbReference type="CDD" id="cd18795">
    <property type="entry name" value="SF2_C_Ski2"/>
    <property type="match status" value="1"/>
</dbReference>
<feature type="compositionally biased region" description="Gly residues" evidence="9">
    <location>
        <begin position="563"/>
        <end position="577"/>
    </location>
</feature>
<comment type="subcellular location">
    <subcellularLocation>
        <location evidence="1">Cytoplasm</location>
    </subcellularLocation>
</comment>
<dbReference type="InterPro" id="IPR025696">
    <property type="entry name" value="Beta-barrel_MTR4"/>
</dbReference>
<dbReference type="Pfam" id="PF13234">
    <property type="entry name" value="MTR4_beta-barrel"/>
    <property type="match status" value="1"/>
</dbReference>
<dbReference type="GO" id="GO:0005524">
    <property type="term" value="F:ATP binding"/>
    <property type="evidence" value="ECO:0007669"/>
    <property type="project" value="UniProtKB-KW"/>
</dbReference>
<reference evidence="11 12" key="1">
    <citation type="submission" date="2018-11" db="EMBL/GenBank/DDBJ databases">
        <title>Genome sequence of Apiotrichum porosum DSM 27194.</title>
        <authorList>
            <person name="Aliyu H."/>
            <person name="Gorte O."/>
            <person name="Ochsenreither K."/>
        </authorList>
    </citation>
    <scope>NUCLEOTIDE SEQUENCE [LARGE SCALE GENOMIC DNA]</scope>
    <source>
        <strain evidence="11 12">DSM 27194</strain>
    </source>
</reference>
<proteinExistence type="inferred from homology"/>
<dbReference type="InterPro" id="IPR016438">
    <property type="entry name" value="SKI2-like"/>
</dbReference>
<dbReference type="SMART" id="SM00487">
    <property type="entry name" value="DEXDc"/>
    <property type="match status" value="1"/>
</dbReference>
<keyword evidence="12" id="KW-1185">Reference proteome</keyword>
<evidence type="ECO:0000256" key="1">
    <source>
        <dbReference type="ARBA" id="ARBA00004496"/>
    </source>
</evidence>
<dbReference type="FunFam" id="3.40.50.300:FF:000987">
    <property type="entry name" value="DEAD/DEAH box RNA helicase"/>
    <property type="match status" value="1"/>
</dbReference>
<dbReference type="Pfam" id="PF08148">
    <property type="entry name" value="DSHCT"/>
    <property type="match status" value="1"/>
</dbReference>
<dbReference type="InterPro" id="IPR001650">
    <property type="entry name" value="Helicase_C-like"/>
</dbReference>
<dbReference type="GO" id="GO:0016787">
    <property type="term" value="F:hydrolase activity"/>
    <property type="evidence" value="ECO:0007669"/>
    <property type="project" value="UniProtKB-KW"/>
</dbReference>
<sequence>MATNGTVGGESATSARFLSLLEAAAHPAESSLSSETLADSLGIASLPSPKDAVKLVEANVLSPPRDLSGPDLWRWQVPLPTQIPLPALRLDPLPATHTVTPTFRGIDGAFTHWRDALAPKPPAHPNLSSSMMREPGKASTFVRGKSTNAPFLPGGLEPAVSVEKLDAEDEDELEEEDGWKTRAPGLRRGVPLEGADDFLAEMLGSQTMTTKARRRRRGGEESPKLEVSRLGDGETTPDGDEIKIGSSSSAKNVDDLLPVGRLPAPPPARALKKAAKKEWAHVVDVNQELVNFHELVPEMARKYPFELDNFQKEAVYRLEMGDSVFVAAHTSAGKTVVAEYAIALAAKHMTKAIYTSPIKALSNQKFRDFKTTFDPASVGILTGDVQINAEGSCLIMTTEILRSMLYKGADLIRDVEFVIFDEVHYVNDAERGVVWEEVIIMLPEHVNIILLSATVPNTREFADWVGRTKKKDIYVISTPMRPVPLEHFLWAGKELHKIVDSKGQFLGDGYKTAGEALRRKQDKEREAAGLPPVQRTGGRGGAPGQNVKAKDLPTGRSAPFSRVGGGRTHSNRGGGQGAPASAVATRGGRGGFSGGRGGRGGFQLDQNVWTHLISYLKKAHLLPVVNFVFSKKRCEEYAQNLSTTDLCDAKEKSEVHIVWERALNRLKGSDKTLPQILRMRELMTRGIGVHHGGLLPLVKEVVEILFARGLIKVLFATETFAMVGYPPCLSILTSQGVNMPAKSVVFTGIRKHDGTSFRNLLPGEYTQMAGRAGRRGLDTTGTVIILSGEELPAVKELQEMMLGVPNRLTSQFRLTYNMILNLLRVEALRVEEMIKRSFSENAAQKLAPEQQRQVEQTEKLLAKLPNVDCAVCKPDIEAFYDLSSEVVRINTNLMNQAAWASGKQMSPGRIVILHDGHYPGNVAIVLRNAPSIVRDGVKSDAKAFWVLALVTKGVKSKKEDIKDGDVPPRWPPVLPKGTFANPQWELEAVDSTSVSFVTNRMLKIDIISVLDKRNKDISNKVMHEMVTLHDELSAGDLAEFDWGRLSKLEFQELLRQRIALSDRITRLGCQLCDDFEDHYDIIHERKIVEGGLKLLQLALSDQNLELLPDYESRVDVLKELQFIDDNATVLLKGRVACEINSAHELILTELILDNILADYTPEEAVALLSVFVFVEKTDSQPNIAPKLAQGLDTIYNIADNVENCQLRRNVTFDDFREKFKPGLVEVVYEWARGMPFSDITTLTDVPEGTIVRCITRLDETCREVRDAARVIGDADLFQKMEAAQALIKRDIVFAASLYL</sequence>
<evidence type="ECO:0000313" key="11">
    <source>
        <dbReference type="EMBL" id="RSH84956.1"/>
    </source>
</evidence>
<dbReference type="Pfam" id="PF00270">
    <property type="entry name" value="DEAD"/>
    <property type="match status" value="1"/>
</dbReference>
<dbReference type="PANTHER" id="PTHR12131:SF1">
    <property type="entry name" value="ATP-DEPENDENT RNA HELICASE SUPV3L1, MITOCHONDRIAL-RELATED"/>
    <property type="match status" value="1"/>
</dbReference>
<comment type="similarity">
    <text evidence="2">Belongs to the helicase family. SKI2 subfamily.</text>
</comment>
<keyword evidence="4" id="KW-0547">Nucleotide-binding</keyword>
<dbReference type="FunFam" id="1.10.3380.30:FF:000001">
    <property type="entry name" value="Ski2 ATP-dependent RNA helicase"/>
    <property type="match status" value="1"/>
</dbReference>